<accession>A0ABY5PN57</accession>
<dbReference type="Pfam" id="PF23636">
    <property type="entry name" value="DUF7144"/>
    <property type="match status" value="1"/>
</dbReference>
<evidence type="ECO:0000313" key="4">
    <source>
        <dbReference type="Proteomes" id="UP001058860"/>
    </source>
</evidence>
<protein>
    <recommendedName>
        <fullName evidence="2">DUF7144 domain-containing protein</fullName>
    </recommendedName>
</protein>
<evidence type="ECO:0000259" key="2">
    <source>
        <dbReference type="Pfam" id="PF23636"/>
    </source>
</evidence>
<dbReference type="EMBL" id="CP088295">
    <property type="protein sequence ID" value="UUY05840.1"/>
    <property type="molecule type" value="Genomic_DNA"/>
</dbReference>
<feature type="transmembrane region" description="Helical" evidence="1">
    <location>
        <begin position="53"/>
        <end position="73"/>
    </location>
</feature>
<feature type="transmembrane region" description="Helical" evidence="1">
    <location>
        <begin position="102"/>
        <end position="120"/>
    </location>
</feature>
<keyword evidence="4" id="KW-1185">Reference proteome</keyword>
<dbReference type="Proteomes" id="UP001058860">
    <property type="component" value="Chromosome"/>
</dbReference>
<name>A0ABY5PN57_9ACTN</name>
<feature type="transmembrane region" description="Helical" evidence="1">
    <location>
        <begin position="78"/>
        <end position="96"/>
    </location>
</feature>
<organism evidence="3 4">
    <name type="scientific">Svornostia abyssi</name>
    <dbReference type="NCBI Taxonomy" id="2898438"/>
    <lineage>
        <taxon>Bacteria</taxon>
        <taxon>Bacillati</taxon>
        <taxon>Actinomycetota</taxon>
        <taxon>Thermoleophilia</taxon>
        <taxon>Solirubrobacterales</taxon>
        <taxon>Baekduiaceae</taxon>
        <taxon>Svornostia</taxon>
    </lineage>
</organism>
<keyword evidence="1" id="KW-1133">Transmembrane helix</keyword>
<dbReference type="RefSeq" id="WP_353866281.1">
    <property type="nucleotide sequence ID" value="NZ_CP088295.1"/>
</dbReference>
<reference evidence="4" key="1">
    <citation type="submission" date="2021-11" db="EMBL/GenBank/DDBJ databases">
        <title>Cultivation dependent microbiological survey of springs from the worlds oldest radium mine currently devoted to the extraction of radon-saturated water.</title>
        <authorList>
            <person name="Kapinusova G."/>
            <person name="Smrhova T."/>
            <person name="Strejcek M."/>
            <person name="Suman J."/>
            <person name="Jani K."/>
            <person name="Pajer P."/>
            <person name="Uhlik O."/>
        </authorList>
    </citation>
    <scope>NUCLEOTIDE SEQUENCE [LARGE SCALE GENOMIC DNA]</scope>
    <source>
        <strain evidence="4">J379</strain>
    </source>
</reference>
<keyword evidence="1" id="KW-0472">Membrane</keyword>
<feature type="transmembrane region" description="Helical" evidence="1">
    <location>
        <begin position="12"/>
        <end position="33"/>
    </location>
</feature>
<gene>
    <name evidence="3" type="ORF">LRS13_10075</name>
</gene>
<feature type="domain" description="DUF7144" evidence="2">
    <location>
        <begin position="14"/>
        <end position="123"/>
    </location>
</feature>
<proteinExistence type="predicted"/>
<evidence type="ECO:0000313" key="3">
    <source>
        <dbReference type="EMBL" id="UUY05840.1"/>
    </source>
</evidence>
<dbReference type="InterPro" id="IPR055568">
    <property type="entry name" value="DUF7144"/>
</dbReference>
<keyword evidence="1" id="KW-0812">Transmembrane</keyword>
<evidence type="ECO:0000256" key="1">
    <source>
        <dbReference type="SAM" id="Phobius"/>
    </source>
</evidence>
<sequence>MSTTSSSRIPSGWAFAAVVIVVAGSLDVIWGLAALSDKEYFREGELLFETLQTWGWIYLIVGAIQLGIGALIFTGHGLGAGLGMFGAFVGILINFVSIGAYPLWSCILIALNFVVLFQLATNWE</sequence>